<accession>A0A645A3V1</accession>
<name>A0A645A3V1_9ZZZZ</name>
<protein>
    <submittedName>
        <fullName evidence="1">Uncharacterized protein</fullName>
    </submittedName>
</protein>
<reference evidence="1" key="1">
    <citation type="submission" date="2019-08" db="EMBL/GenBank/DDBJ databases">
        <authorList>
            <person name="Kucharzyk K."/>
            <person name="Murdoch R.W."/>
            <person name="Higgins S."/>
            <person name="Loffler F."/>
        </authorList>
    </citation>
    <scope>NUCLEOTIDE SEQUENCE</scope>
</reference>
<comment type="caution">
    <text evidence="1">The sequence shown here is derived from an EMBL/GenBank/DDBJ whole genome shotgun (WGS) entry which is preliminary data.</text>
</comment>
<dbReference type="AlphaFoldDB" id="A0A645A3V1"/>
<organism evidence="1">
    <name type="scientific">bioreactor metagenome</name>
    <dbReference type="NCBI Taxonomy" id="1076179"/>
    <lineage>
        <taxon>unclassified sequences</taxon>
        <taxon>metagenomes</taxon>
        <taxon>ecological metagenomes</taxon>
    </lineage>
</organism>
<dbReference type="EMBL" id="VSSQ01011485">
    <property type="protein sequence ID" value="MPM46941.1"/>
    <property type="molecule type" value="Genomic_DNA"/>
</dbReference>
<gene>
    <name evidence="1" type="ORF">SDC9_93648</name>
</gene>
<proteinExistence type="predicted"/>
<sequence>MTISSNTRGNHHAHMIKTFTITCLLGLAACSDKFVETNEKILAIDAFYTFDNRWSDLPLTS</sequence>
<evidence type="ECO:0000313" key="1">
    <source>
        <dbReference type="EMBL" id="MPM46941.1"/>
    </source>
</evidence>